<accession>A0A9K3Q2Z0</accession>
<dbReference type="EMBL" id="JAGRRH010000006">
    <property type="protein sequence ID" value="KAG7369312.1"/>
    <property type="molecule type" value="Genomic_DNA"/>
</dbReference>
<feature type="region of interest" description="Disordered" evidence="1">
    <location>
        <begin position="127"/>
        <end position="148"/>
    </location>
</feature>
<proteinExistence type="predicted"/>
<dbReference type="OrthoDB" id="48768at2759"/>
<dbReference type="PANTHER" id="PTHR21530">
    <property type="entry name" value="PHEROMONE SHUTDOWN PROTEIN"/>
    <property type="match status" value="1"/>
</dbReference>
<evidence type="ECO:0000256" key="1">
    <source>
        <dbReference type="SAM" id="MobiDB-lite"/>
    </source>
</evidence>
<dbReference type="Proteomes" id="UP000693970">
    <property type="component" value="Unassembled WGS sequence"/>
</dbReference>
<keyword evidence="3" id="KW-1185">Reference proteome</keyword>
<dbReference type="AlphaFoldDB" id="A0A9K3Q2Z0"/>
<name>A0A9K3Q2Z0_9STRA</name>
<evidence type="ECO:0000313" key="2">
    <source>
        <dbReference type="EMBL" id="KAG7369312.1"/>
    </source>
</evidence>
<reference evidence="2" key="1">
    <citation type="journal article" date="2021" name="Sci. Rep.">
        <title>Diploid genomic architecture of Nitzschia inconspicua, an elite biomass production diatom.</title>
        <authorList>
            <person name="Oliver A."/>
            <person name="Podell S."/>
            <person name="Pinowska A."/>
            <person name="Traller J.C."/>
            <person name="Smith S.R."/>
            <person name="McClure R."/>
            <person name="Beliaev A."/>
            <person name="Bohutskyi P."/>
            <person name="Hill E.A."/>
            <person name="Rabines A."/>
            <person name="Zheng H."/>
            <person name="Allen L.Z."/>
            <person name="Kuo A."/>
            <person name="Grigoriev I.V."/>
            <person name="Allen A.E."/>
            <person name="Hazlebeck D."/>
            <person name="Allen E.E."/>
        </authorList>
    </citation>
    <scope>NUCLEOTIDE SEQUENCE</scope>
    <source>
        <strain evidence="2">Hildebrandi</strain>
    </source>
</reference>
<evidence type="ECO:0000313" key="3">
    <source>
        <dbReference type="Proteomes" id="UP000693970"/>
    </source>
</evidence>
<reference evidence="2" key="2">
    <citation type="submission" date="2021-04" db="EMBL/GenBank/DDBJ databases">
        <authorList>
            <person name="Podell S."/>
        </authorList>
    </citation>
    <scope>NUCLEOTIDE SEQUENCE</scope>
    <source>
        <strain evidence="2">Hildebrandi</strain>
    </source>
</reference>
<organism evidence="2 3">
    <name type="scientific">Nitzschia inconspicua</name>
    <dbReference type="NCBI Taxonomy" id="303405"/>
    <lineage>
        <taxon>Eukaryota</taxon>
        <taxon>Sar</taxon>
        <taxon>Stramenopiles</taxon>
        <taxon>Ochrophyta</taxon>
        <taxon>Bacillariophyta</taxon>
        <taxon>Bacillariophyceae</taxon>
        <taxon>Bacillariophycidae</taxon>
        <taxon>Bacillariales</taxon>
        <taxon>Bacillariaceae</taxon>
        <taxon>Nitzschia</taxon>
    </lineage>
</organism>
<dbReference type="InterPro" id="IPR046345">
    <property type="entry name" value="TraB_PrgY-like"/>
</dbReference>
<protein>
    <submittedName>
        <fullName evidence="2">TraB family protein</fullName>
    </submittedName>
</protein>
<feature type="compositionally biased region" description="Basic and acidic residues" evidence="1">
    <location>
        <begin position="127"/>
        <end position="140"/>
    </location>
</feature>
<gene>
    <name evidence="2" type="ORF">IV203_032055</name>
</gene>
<sequence>MTRITTVLWLSGCLFIGSPLFSTAFLPQVSLSRHHPDHRPTAETHRHTIISTATATTVRKERFILSPLHSAVIEFIDPKTKAEVVLVGVFHGTKSSAQDVRTVMTASPTDVLVLELCASRFVDLQRQKENRSDESKEPKKNNNKNSKSWAERYTKMIVQTIQQRGLATGLAAALLSGFSGLQSSMSGFTPGLEFTTALELCSDNNDKSPSLIDTTTAIVLADQDVDETLRKLGDLPGSASEVFLWERLEDGQRQRRCLSSIWNECLLHATTVQQAIFGDSRNSPGIPQVHLPSALLRNKSAVSDLVRLALPSMMLMTFFSQTMAFAAMSATDNMEYGSNSMIVAGQWLDWPLTVTSNMDMSFQELIGHSIASAAIIGSGTLASIPVVKTILTERDEILATGIQEACQRAGKGGRVVAVLGLLHVNGVAKRMLQQTEVLVSQQAER</sequence>
<dbReference type="PANTHER" id="PTHR21530:SF7">
    <property type="entry name" value="TRAB DOMAIN-CONTAINING PROTEIN"/>
    <property type="match status" value="1"/>
</dbReference>
<comment type="caution">
    <text evidence="2">The sequence shown here is derived from an EMBL/GenBank/DDBJ whole genome shotgun (WGS) entry which is preliminary data.</text>
</comment>